<evidence type="ECO:0000313" key="2">
    <source>
        <dbReference type="EMBL" id="KHG08107.1"/>
    </source>
</evidence>
<accession>A0A0B0N5Y9</accession>
<keyword evidence="1" id="KW-0732">Signal</keyword>
<gene>
    <name evidence="2" type="ORF">F383_34996</name>
</gene>
<dbReference type="Proteomes" id="UP000032142">
    <property type="component" value="Unassembled WGS sequence"/>
</dbReference>
<evidence type="ECO:0000256" key="1">
    <source>
        <dbReference type="SAM" id="SignalP"/>
    </source>
</evidence>
<comment type="caution">
    <text evidence="2">The sequence shown here is derived from an EMBL/GenBank/DDBJ whole genome shotgun (WGS) entry which is preliminary data.</text>
</comment>
<evidence type="ECO:0008006" key="4">
    <source>
        <dbReference type="Google" id="ProtNLM"/>
    </source>
</evidence>
<feature type="chain" id="PRO_5002058662" description="Secreted protein" evidence="1">
    <location>
        <begin position="20"/>
        <end position="70"/>
    </location>
</feature>
<keyword evidence="3" id="KW-1185">Reference proteome</keyword>
<sequence length="70" mass="8115">MVHLQLEVVMVLLMCGTETIRRGCISIQSTRQALLLFHSAKMGDYWPLLQVTHSKREIKHMNQMQSLYVA</sequence>
<organism evidence="2 3">
    <name type="scientific">Gossypium arboreum</name>
    <name type="common">Tree cotton</name>
    <name type="synonym">Gossypium nanking</name>
    <dbReference type="NCBI Taxonomy" id="29729"/>
    <lineage>
        <taxon>Eukaryota</taxon>
        <taxon>Viridiplantae</taxon>
        <taxon>Streptophyta</taxon>
        <taxon>Embryophyta</taxon>
        <taxon>Tracheophyta</taxon>
        <taxon>Spermatophyta</taxon>
        <taxon>Magnoliopsida</taxon>
        <taxon>eudicotyledons</taxon>
        <taxon>Gunneridae</taxon>
        <taxon>Pentapetalae</taxon>
        <taxon>rosids</taxon>
        <taxon>malvids</taxon>
        <taxon>Malvales</taxon>
        <taxon>Malvaceae</taxon>
        <taxon>Malvoideae</taxon>
        <taxon>Gossypium</taxon>
    </lineage>
</organism>
<dbReference type="EMBL" id="JRRC01489128">
    <property type="protein sequence ID" value="KHG08107.1"/>
    <property type="molecule type" value="Genomic_DNA"/>
</dbReference>
<proteinExistence type="predicted"/>
<reference evidence="3" key="1">
    <citation type="submission" date="2014-09" db="EMBL/GenBank/DDBJ databases">
        <authorList>
            <person name="Mudge J."/>
            <person name="Ramaraj T."/>
            <person name="Lindquist I.E."/>
            <person name="Bharti A.K."/>
            <person name="Sundararajan A."/>
            <person name="Cameron C.T."/>
            <person name="Woodward J.E."/>
            <person name="May G.D."/>
            <person name="Brubaker C."/>
            <person name="Broadhvest J."/>
            <person name="Wilkins T.A."/>
        </authorList>
    </citation>
    <scope>NUCLEOTIDE SEQUENCE</scope>
    <source>
        <strain evidence="3">cv. AKA8401</strain>
    </source>
</reference>
<evidence type="ECO:0000313" key="3">
    <source>
        <dbReference type="Proteomes" id="UP000032142"/>
    </source>
</evidence>
<feature type="signal peptide" evidence="1">
    <location>
        <begin position="1"/>
        <end position="19"/>
    </location>
</feature>
<protein>
    <recommendedName>
        <fullName evidence="4">Secreted protein</fullName>
    </recommendedName>
</protein>
<dbReference type="AlphaFoldDB" id="A0A0B0N5Y9"/>
<name>A0A0B0N5Y9_GOSAR</name>